<accession>A0A0E9RWM0</accession>
<proteinExistence type="predicted"/>
<dbReference type="EMBL" id="GBXM01075041">
    <property type="protein sequence ID" value="JAH33536.1"/>
    <property type="molecule type" value="Transcribed_RNA"/>
</dbReference>
<evidence type="ECO:0000313" key="2">
    <source>
        <dbReference type="EMBL" id="JAH33536.1"/>
    </source>
</evidence>
<evidence type="ECO:0000256" key="1">
    <source>
        <dbReference type="SAM" id="MobiDB-lite"/>
    </source>
</evidence>
<reference evidence="2" key="2">
    <citation type="journal article" date="2015" name="Fish Shellfish Immunol.">
        <title>Early steps in the European eel (Anguilla anguilla)-Vibrio vulnificus interaction in the gills: Role of the RtxA13 toxin.</title>
        <authorList>
            <person name="Callol A."/>
            <person name="Pajuelo D."/>
            <person name="Ebbesson L."/>
            <person name="Teles M."/>
            <person name="MacKenzie S."/>
            <person name="Amaro C."/>
        </authorList>
    </citation>
    <scope>NUCLEOTIDE SEQUENCE</scope>
</reference>
<dbReference type="AlphaFoldDB" id="A0A0E9RWM0"/>
<organism evidence="2">
    <name type="scientific">Anguilla anguilla</name>
    <name type="common">European freshwater eel</name>
    <name type="synonym">Muraena anguilla</name>
    <dbReference type="NCBI Taxonomy" id="7936"/>
    <lineage>
        <taxon>Eukaryota</taxon>
        <taxon>Metazoa</taxon>
        <taxon>Chordata</taxon>
        <taxon>Craniata</taxon>
        <taxon>Vertebrata</taxon>
        <taxon>Euteleostomi</taxon>
        <taxon>Actinopterygii</taxon>
        <taxon>Neopterygii</taxon>
        <taxon>Teleostei</taxon>
        <taxon>Anguilliformes</taxon>
        <taxon>Anguillidae</taxon>
        <taxon>Anguilla</taxon>
    </lineage>
</organism>
<feature type="region of interest" description="Disordered" evidence="1">
    <location>
        <begin position="54"/>
        <end position="79"/>
    </location>
</feature>
<protein>
    <submittedName>
        <fullName evidence="2">Uncharacterized protein</fullName>
    </submittedName>
</protein>
<reference evidence="2" key="1">
    <citation type="submission" date="2014-11" db="EMBL/GenBank/DDBJ databases">
        <authorList>
            <person name="Amaro Gonzalez C."/>
        </authorList>
    </citation>
    <scope>NUCLEOTIDE SEQUENCE</scope>
</reference>
<sequence>MFSEPEIKRNHCVAAVANAFLCGGTEEVQCIINCPATRPLICFPESPFRADESRQLGEHLSGVSKPHHSSRCSRQLNYR</sequence>
<name>A0A0E9RWM0_ANGAN</name>